<comment type="caution">
    <text evidence="1">The sequence shown here is derived from an EMBL/GenBank/DDBJ whole genome shotgun (WGS) entry which is preliminary data.</text>
</comment>
<dbReference type="EMBL" id="JAGKQM010000013">
    <property type="protein sequence ID" value="KAH0895136.1"/>
    <property type="molecule type" value="Genomic_DNA"/>
</dbReference>
<proteinExistence type="predicted"/>
<evidence type="ECO:0000313" key="1">
    <source>
        <dbReference type="EMBL" id="KAH0895136.1"/>
    </source>
</evidence>
<sequence>MNPLGITIIWATISLQEHPEILQKLEAYIIPKGWKVMTWFMDTDLYQAHSFIFKSCRSASCSSNSCSSNSCSSNSNFSSSLTIEDVFSYTSFEAVGYDFNTIELSQLVRRVPFFDSKILCSHALVWSEHEQRKRSSLLLTQVHQGTNGLRSLAGSVRCLATLKWDWSRNN</sequence>
<keyword evidence="2" id="KW-1185">Reference proteome</keyword>
<name>A0ABQ8ARF6_BRANA</name>
<accession>A0ABQ8ARF6</accession>
<evidence type="ECO:0000313" key="2">
    <source>
        <dbReference type="Proteomes" id="UP000824890"/>
    </source>
</evidence>
<dbReference type="Proteomes" id="UP000824890">
    <property type="component" value="Unassembled WGS sequence"/>
</dbReference>
<gene>
    <name evidence="1" type="ORF">HID58_057565</name>
</gene>
<organism evidence="1 2">
    <name type="scientific">Brassica napus</name>
    <name type="common">Rape</name>
    <dbReference type="NCBI Taxonomy" id="3708"/>
    <lineage>
        <taxon>Eukaryota</taxon>
        <taxon>Viridiplantae</taxon>
        <taxon>Streptophyta</taxon>
        <taxon>Embryophyta</taxon>
        <taxon>Tracheophyta</taxon>
        <taxon>Spermatophyta</taxon>
        <taxon>Magnoliopsida</taxon>
        <taxon>eudicotyledons</taxon>
        <taxon>Gunneridae</taxon>
        <taxon>Pentapetalae</taxon>
        <taxon>rosids</taxon>
        <taxon>malvids</taxon>
        <taxon>Brassicales</taxon>
        <taxon>Brassicaceae</taxon>
        <taxon>Brassiceae</taxon>
        <taxon>Brassica</taxon>
    </lineage>
</organism>
<protein>
    <submittedName>
        <fullName evidence="1">Uncharacterized protein</fullName>
    </submittedName>
</protein>
<reference evidence="1 2" key="1">
    <citation type="submission" date="2021-05" db="EMBL/GenBank/DDBJ databases">
        <title>Genome Assembly of Synthetic Allotetraploid Brassica napus Reveals Homoeologous Exchanges between Subgenomes.</title>
        <authorList>
            <person name="Davis J.T."/>
        </authorList>
    </citation>
    <scope>NUCLEOTIDE SEQUENCE [LARGE SCALE GENOMIC DNA]</scope>
    <source>
        <strain evidence="2">cv. Da-Ae</strain>
        <tissue evidence="1">Seedling</tissue>
    </source>
</reference>